<gene>
    <name evidence="1" type="ORF">AXF42_Ash008233</name>
</gene>
<dbReference type="EMBL" id="KZ452012">
    <property type="protein sequence ID" value="PKA52004.1"/>
    <property type="molecule type" value="Genomic_DNA"/>
</dbReference>
<protein>
    <submittedName>
        <fullName evidence="1">Uncharacterized protein</fullName>
    </submittedName>
</protein>
<name>A0A2I0A8Z0_9ASPA</name>
<organism evidence="1 2">
    <name type="scientific">Apostasia shenzhenica</name>
    <dbReference type="NCBI Taxonomy" id="1088818"/>
    <lineage>
        <taxon>Eukaryota</taxon>
        <taxon>Viridiplantae</taxon>
        <taxon>Streptophyta</taxon>
        <taxon>Embryophyta</taxon>
        <taxon>Tracheophyta</taxon>
        <taxon>Spermatophyta</taxon>
        <taxon>Magnoliopsida</taxon>
        <taxon>Liliopsida</taxon>
        <taxon>Asparagales</taxon>
        <taxon>Orchidaceae</taxon>
        <taxon>Apostasioideae</taxon>
        <taxon>Apostasia</taxon>
    </lineage>
</organism>
<sequence>MLGPSGFRFRPLGFWLRSSKFGHNLLCFDLHASSLKASSLGLWALRFVLPSFGLQGSGFKLGHLVLGFVLQAWAFRL</sequence>
<keyword evidence="2" id="KW-1185">Reference proteome</keyword>
<evidence type="ECO:0000313" key="1">
    <source>
        <dbReference type="EMBL" id="PKA52004.1"/>
    </source>
</evidence>
<reference evidence="1 2" key="1">
    <citation type="journal article" date="2017" name="Nature">
        <title>The Apostasia genome and the evolution of orchids.</title>
        <authorList>
            <person name="Zhang G.Q."/>
            <person name="Liu K.W."/>
            <person name="Li Z."/>
            <person name="Lohaus R."/>
            <person name="Hsiao Y.Y."/>
            <person name="Niu S.C."/>
            <person name="Wang J.Y."/>
            <person name="Lin Y.C."/>
            <person name="Xu Q."/>
            <person name="Chen L.J."/>
            <person name="Yoshida K."/>
            <person name="Fujiwara S."/>
            <person name="Wang Z.W."/>
            <person name="Zhang Y.Q."/>
            <person name="Mitsuda N."/>
            <person name="Wang M."/>
            <person name="Liu G.H."/>
            <person name="Pecoraro L."/>
            <person name="Huang H.X."/>
            <person name="Xiao X.J."/>
            <person name="Lin M."/>
            <person name="Wu X.Y."/>
            <person name="Wu W.L."/>
            <person name="Chen Y.Y."/>
            <person name="Chang S.B."/>
            <person name="Sakamoto S."/>
            <person name="Ohme-Takagi M."/>
            <person name="Yagi M."/>
            <person name="Zeng S.J."/>
            <person name="Shen C.Y."/>
            <person name="Yeh C.M."/>
            <person name="Luo Y.B."/>
            <person name="Tsai W.C."/>
            <person name="Van de Peer Y."/>
            <person name="Liu Z.J."/>
        </authorList>
    </citation>
    <scope>NUCLEOTIDE SEQUENCE [LARGE SCALE GENOMIC DNA]</scope>
    <source>
        <strain evidence="2">cv. Shenzhen</strain>
        <tissue evidence="1">Stem</tissue>
    </source>
</reference>
<accession>A0A2I0A8Z0</accession>
<dbReference type="Proteomes" id="UP000236161">
    <property type="component" value="Unassembled WGS sequence"/>
</dbReference>
<dbReference type="AlphaFoldDB" id="A0A2I0A8Z0"/>
<proteinExistence type="predicted"/>
<evidence type="ECO:0000313" key="2">
    <source>
        <dbReference type="Proteomes" id="UP000236161"/>
    </source>
</evidence>